<dbReference type="Pfam" id="PF08445">
    <property type="entry name" value="FR47"/>
    <property type="match status" value="1"/>
</dbReference>
<evidence type="ECO:0000259" key="1">
    <source>
        <dbReference type="Pfam" id="PF08445"/>
    </source>
</evidence>
<dbReference type="GO" id="GO:0016747">
    <property type="term" value="F:acyltransferase activity, transferring groups other than amino-acyl groups"/>
    <property type="evidence" value="ECO:0007669"/>
    <property type="project" value="InterPro"/>
</dbReference>
<dbReference type="EMBL" id="BOPH01000050">
    <property type="protein sequence ID" value="GIJ68875.1"/>
    <property type="molecule type" value="Genomic_DNA"/>
</dbReference>
<dbReference type="Gene3D" id="3.40.630.30">
    <property type="match status" value="1"/>
</dbReference>
<evidence type="ECO:0000313" key="2">
    <source>
        <dbReference type="EMBL" id="GIJ68875.1"/>
    </source>
</evidence>
<evidence type="ECO:0000313" key="3">
    <source>
        <dbReference type="Proteomes" id="UP000635606"/>
    </source>
</evidence>
<feature type="domain" description="GCN5-related N-acetyltransferase Rv2170-like" evidence="1">
    <location>
        <begin position="151"/>
        <end position="203"/>
    </location>
</feature>
<proteinExistence type="predicted"/>
<dbReference type="AlphaFoldDB" id="A0A8J4EB05"/>
<protein>
    <submittedName>
        <fullName evidence="2">N-acetyltransferase</fullName>
    </submittedName>
</protein>
<dbReference type="InterPro" id="IPR016181">
    <property type="entry name" value="Acyl_CoA_acyltransferase"/>
</dbReference>
<accession>A0A8J4EB05</accession>
<keyword evidence="3" id="KW-1185">Reference proteome</keyword>
<dbReference type="Proteomes" id="UP000635606">
    <property type="component" value="Unassembled WGS sequence"/>
</dbReference>
<dbReference type="SUPFAM" id="SSF55729">
    <property type="entry name" value="Acyl-CoA N-acyltransferases (Nat)"/>
    <property type="match status" value="1"/>
</dbReference>
<gene>
    <name evidence="2" type="ORF">Voc01_037920</name>
</gene>
<dbReference type="InterPro" id="IPR013653">
    <property type="entry name" value="GCN5-like_dom"/>
</dbReference>
<sequence>MFGEASDPHPLRVLMYEAVNGRFPPVDGSVTVVPELAPGRECSFGFTGHAVVATALPPAEVHARKVDGFGPTVLPDFLRWLAGPAGEVHVTDVTLFARGTGGDRLPERPDLADHPRVRFALGFRDDVRVFGDERGLVTLSRGLAGRPELSIEAAPEGQGRGWGRSLMVDALSLAPDGEPVFAAVSPGNARSLRMFLALGFTPIGSETVVLPARVRS</sequence>
<reference evidence="2" key="1">
    <citation type="submission" date="2021-01" db="EMBL/GenBank/DDBJ databases">
        <title>Whole genome shotgun sequence of Virgisporangium ochraceum NBRC 16418.</title>
        <authorList>
            <person name="Komaki H."/>
            <person name="Tamura T."/>
        </authorList>
    </citation>
    <scope>NUCLEOTIDE SEQUENCE</scope>
    <source>
        <strain evidence="2">NBRC 16418</strain>
    </source>
</reference>
<organism evidence="2 3">
    <name type="scientific">Virgisporangium ochraceum</name>
    <dbReference type="NCBI Taxonomy" id="65505"/>
    <lineage>
        <taxon>Bacteria</taxon>
        <taxon>Bacillati</taxon>
        <taxon>Actinomycetota</taxon>
        <taxon>Actinomycetes</taxon>
        <taxon>Micromonosporales</taxon>
        <taxon>Micromonosporaceae</taxon>
        <taxon>Virgisporangium</taxon>
    </lineage>
</organism>
<comment type="caution">
    <text evidence="2">The sequence shown here is derived from an EMBL/GenBank/DDBJ whole genome shotgun (WGS) entry which is preliminary data.</text>
</comment>
<name>A0A8J4EB05_9ACTN</name>